<accession>A0A5J5GVE1</accession>
<evidence type="ECO:0000313" key="6">
    <source>
        <dbReference type="EMBL" id="KAA9012286.1"/>
    </source>
</evidence>
<keyword evidence="4" id="KW-0239">DNA-directed DNA polymerase</keyword>
<dbReference type="SUPFAM" id="SSF56672">
    <property type="entry name" value="DNA/RNA polymerases"/>
    <property type="match status" value="1"/>
</dbReference>
<dbReference type="GO" id="GO:0009432">
    <property type="term" value="P:SOS response"/>
    <property type="evidence" value="ECO:0007669"/>
    <property type="project" value="TreeGrafter"/>
</dbReference>
<keyword evidence="6" id="KW-0548">Nucleotidyltransferase</keyword>
<dbReference type="InterPro" id="IPR001126">
    <property type="entry name" value="UmuC"/>
</dbReference>
<dbReference type="Pfam" id="PF11799">
    <property type="entry name" value="IMS_C"/>
    <property type="match status" value="1"/>
</dbReference>
<evidence type="ECO:0000313" key="7">
    <source>
        <dbReference type="Proteomes" id="UP000326671"/>
    </source>
</evidence>
<dbReference type="EMBL" id="VYKL01000062">
    <property type="protein sequence ID" value="KAA9012286.1"/>
    <property type="molecule type" value="Genomic_DNA"/>
</dbReference>
<dbReference type="SUPFAM" id="SSF100879">
    <property type="entry name" value="Lesion bypass DNA polymerase (Y-family), little finger domain"/>
    <property type="match status" value="1"/>
</dbReference>
<dbReference type="PANTHER" id="PTHR11076">
    <property type="entry name" value="DNA REPAIR POLYMERASE UMUC / TRANSFERASE FAMILY MEMBER"/>
    <property type="match status" value="1"/>
</dbReference>
<feature type="domain" description="UmuC" evidence="5">
    <location>
        <begin position="11"/>
        <end position="200"/>
    </location>
</feature>
<sequence>MDYSPLPNRSILCIDMKSFYASCAAVMLGLDPLTCYLAVVGNMERQGSIVLASSPALKRKFNIKTGSRLFEVPDDPRIHIVNPSMSSYLKTSTAIIQLFNRYVPFSDMHPYSIDESFLDVTGVRRLWGDPETIAFKIQDNIKKEFGLPSTVGIGPNMLLAKLCLDLEAKHSNTGIAKWTYDDVQTKLWPIYPLGKMWGIGPRMERNLNHMGIFTIGALANYPLKRLEKKFGVMGRQIHQHAWGIDFSKIGNPVKQEQVSFGKSQILLRDYSNPKEVKQVILEMCEEVARQARKYKKVGRTISLAIGYSKDEFGGGFHRAKSLDYPTNITMEIYQTCLTLFDAFYTNKTVRQISVTLSNIENDDTVQLDLFQQDREKQRILGYVMDAIRDKYGPLALLRGVSYTNAGTARHRSNLVGGHYS</sequence>
<dbReference type="InterPro" id="IPR043128">
    <property type="entry name" value="Rev_trsase/Diguanyl_cyclase"/>
</dbReference>
<dbReference type="InterPro" id="IPR024728">
    <property type="entry name" value="PolY_HhH_motif"/>
</dbReference>
<protein>
    <submittedName>
        <fullName evidence="6">DNA polymerase IV</fullName>
        <ecNumber evidence="6">2.7.7.7</ecNumber>
    </submittedName>
</protein>
<comment type="similarity">
    <text evidence="1">Belongs to the DNA polymerase type-Y family.</text>
</comment>
<evidence type="ECO:0000256" key="1">
    <source>
        <dbReference type="ARBA" id="ARBA00010945"/>
    </source>
</evidence>
<dbReference type="RefSeq" id="WP_150442854.1">
    <property type="nucleotide sequence ID" value="NZ_VYKL01000062.1"/>
</dbReference>
<dbReference type="PANTHER" id="PTHR11076:SF35">
    <property type="entry name" value="DNA REPAIR PROTEIN HOMOLOG YOBH"/>
    <property type="match status" value="1"/>
</dbReference>
<dbReference type="Gene3D" id="3.30.70.270">
    <property type="match status" value="1"/>
</dbReference>
<dbReference type="GO" id="GO:0042276">
    <property type="term" value="P:error-prone translesion synthesis"/>
    <property type="evidence" value="ECO:0007669"/>
    <property type="project" value="TreeGrafter"/>
</dbReference>
<dbReference type="Gene3D" id="3.40.1170.60">
    <property type="match status" value="1"/>
</dbReference>
<evidence type="ECO:0000259" key="5">
    <source>
        <dbReference type="PROSITE" id="PS50173"/>
    </source>
</evidence>
<comment type="caution">
    <text evidence="6">The sequence shown here is derived from an EMBL/GenBank/DDBJ whole genome shotgun (WGS) entry which is preliminary data.</text>
</comment>
<dbReference type="InterPro" id="IPR043502">
    <property type="entry name" value="DNA/RNA_pol_sf"/>
</dbReference>
<proteinExistence type="inferred from homology"/>
<dbReference type="GO" id="GO:0003887">
    <property type="term" value="F:DNA-directed DNA polymerase activity"/>
    <property type="evidence" value="ECO:0007669"/>
    <property type="project" value="UniProtKB-KW"/>
</dbReference>
<keyword evidence="7" id="KW-1185">Reference proteome</keyword>
<gene>
    <name evidence="6" type="ORF">F4V44_25850</name>
</gene>
<dbReference type="InterPro" id="IPR036775">
    <property type="entry name" value="DNA_pol_Y-fam_lit_finger_sf"/>
</dbReference>
<reference evidence="6 7" key="1">
    <citation type="submission" date="2019-09" db="EMBL/GenBank/DDBJ databases">
        <title>Whole genome sequences of isolates from the Mars Exploration Rovers.</title>
        <authorList>
            <person name="Seuylemezian A."/>
            <person name="Vaishampayan P."/>
        </authorList>
    </citation>
    <scope>NUCLEOTIDE SEQUENCE [LARGE SCALE GENOMIC DNA]</scope>
    <source>
        <strain evidence="6 7">MER_TA_151</strain>
    </source>
</reference>
<dbReference type="Gene3D" id="3.30.1490.100">
    <property type="entry name" value="DNA polymerase, Y-family, little finger domain"/>
    <property type="match status" value="1"/>
</dbReference>
<dbReference type="Gene3D" id="1.10.150.20">
    <property type="entry name" value="5' to 3' exonuclease, C-terminal subdomain"/>
    <property type="match status" value="1"/>
</dbReference>
<dbReference type="GO" id="GO:0005829">
    <property type="term" value="C:cytosol"/>
    <property type="evidence" value="ECO:0007669"/>
    <property type="project" value="TreeGrafter"/>
</dbReference>
<dbReference type="Proteomes" id="UP000326671">
    <property type="component" value="Unassembled WGS sequence"/>
</dbReference>
<dbReference type="InterPro" id="IPR050116">
    <property type="entry name" value="DNA_polymerase-Y"/>
</dbReference>
<dbReference type="GO" id="GO:0006281">
    <property type="term" value="P:DNA repair"/>
    <property type="evidence" value="ECO:0007669"/>
    <property type="project" value="InterPro"/>
</dbReference>
<name>A0A5J5GVE1_9BACI</name>
<dbReference type="Pfam" id="PF00817">
    <property type="entry name" value="IMS"/>
    <property type="match status" value="1"/>
</dbReference>
<keyword evidence="2" id="KW-0515">Mutator protein</keyword>
<dbReference type="InterPro" id="IPR017961">
    <property type="entry name" value="DNA_pol_Y-fam_little_finger"/>
</dbReference>
<dbReference type="GO" id="GO:0003684">
    <property type="term" value="F:damaged DNA binding"/>
    <property type="evidence" value="ECO:0007669"/>
    <property type="project" value="InterPro"/>
</dbReference>
<keyword evidence="3" id="KW-0227">DNA damage</keyword>
<dbReference type="EC" id="2.7.7.7" evidence="6"/>
<dbReference type="OrthoDB" id="9808813at2"/>
<organism evidence="6 7">
    <name type="scientific">Niallia endozanthoxylica</name>
    <dbReference type="NCBI Taxonomy" id="2036016"/>
    <lineage>
        <taxon>Bacteria</taxon>
        <taxon>Bacillati</taxon>
        <taxon>Bacillota</taxon>
        <taxon>Bacilli</taxon>
        <taxon>Bacillales</taxon>
        <taxon>Bacillaceae</taxon>
        <taxon>Niallia</taxon>
    </lineage>
</organism>
<dbReference type="PROSITE" id="PS50173">
    <property type="entry name" value="UMUC"/>
    <property type="match status" value="1"/>
</dbReference>
<dbReference type="AlphaFoldDB" id="A0A5J5GVE1"/>
<evidence type="ECO:0000256" key="4">
    <source>
        <dbReference type="ARBA" id="ARBA00022932"/>
    </source>
</evidence>
<evidence type="ECO:0000256" key="3">
    <source>
        <dbReference type="ARBA" id="ARBA00022763"/>
    </source>
</evidence>
<evidence type="ECO:0000256" key="2">
    <source>
        <dbReference type="ARBA" id="ARBA00022457"/>
    </source>
</evidence>
<dbReference type="CDD" id="cd01700">
    <property type="entry name" value="PolY_Pol_V_umuC"/>
    <property type="match status" value="1"/>
</dbReference>
<keyword evidence="6" id="KW-0808">Transferase</keyword>
<dbReference type="Pfam" id="PF11798">
    <property type="entry name" value="IMS_HHH"/>
    <property type="match status" value="1"/>
</dbReference>
<dbReference type="NCBIfam" id="NF002848">
    <property type="entry name" value="PRK03103.1"/>
    <property type="match status" value="1"/>
</dbReference>